<protein>
    <submittedName>
        <fullName evidence="1">Uncharacterized protein</fullName>
    </submittedName>
</protein>
<reference evidence="1" key="1">
    <citation type="journal article" date="2009" name="PLoS Genet.">
        <title>Sequencing, mapping, and analysis of 27,455 maize full-length cDNAs.</title>
        <authorList>
            <person name="Soderlund C."/>
            <person name="Descour A."/>
            <person name="Kudrna D."/>
            <person name="Bomhoff M."/>
            <person name="Boyd L."/>
            <person name="Currie J."/>
            <person name="Angelova A."/>
            <person name="Collura K."/>
            <person name="Wissotski M."/>
            <person name="Ashley E."/>
            <person name="Morrow D."/>
            <person name="Fernandes J."/>
            <person name="Walbot V."/>
            <person name="Yu Y."/>
        </authorList>
    </citation>
    <scope>NUCLEOTIDE SEQUENCE</scope>
    <source>
        <strain evidence="1">B73</strain>
    </source>
</reference>
<organism evidence="1">
    <name type="scientific">Zea mays</name>
    <name type="common">Maize</name>
    <dbReference type="NCBI Taxonomy" id="4577"/>
    <lineage>
        <taxon>Eukaryota</taxon>
        <taxon>Viridiplantae</taxon>
        <taxon>Streptophyta</taxon>
        <taxon>Embryophyta</taxon>
        <taxon>Tracheophyta</taxon>
        <taxon>Spermatophyta</taxon>
        <taxon>Magnoliopsida</taxon>
        <taxon>Liliopsida</taxon>
        <taxon>Poales</taxon>
        <taxon>Poaceae</taxon>
        <taxon>PACMAD clade</taxon>
        <taxon>Panicoideae</taxon>
        <taxon>Andropogonodae</taxon>
        <taxon>Andropogoneae</taxon>
        <taxon>Tripsacinae</taxon>
        <taxon>Zea</taxon>
    </lineage>
</organism>
<name>C4J8M1_MAIZE</name>
<dbReference type="EMBL" id="BT087168">
    <property type="protein sequence ID" value="ACR37521.1"/>
    <property type="molecule type" value="mRNA"/>
</dbReference>
<evidence type="ECO:0000313" key="1">
    <source>
        <dbReference type="EMBL" id="ACR37521.1"/>
    </source>
</evidence>
<sequence length="48" mass="5281">MQKIDSILASPNHDGSLSTFHALSHFVNSIALIVGQTLQSKVYFVSMF</sequence>
<proteinExistence type="evidence at transcript level"/>
<dbReference type="AlphaFoldDB" id="C4J8M1"/>
<accession>C4J8M1</accession>